<protein>
    <submittedName>
        <fullName evidence="1">Uncharacterized protein</fullName>
    </submittedName>
</protein>
<reference evidence="1" key="1">
    <citation type="submission" date="2023-03" db="EMBL/GenBank/DDBJ databases">
        <title>Massive genome expansion in bonnet fungi (Mycena s.s.) driven by repeated elements and novel gene families across ecological guilds.</title>
        <authorList>
            <consortium name="Lawrence Berkeley National Laboratory"/>
            <person name="Harder C.B."/>
            <person name="Miyauchi S."/>
            <person name="Viragh M."/>
            <person name="Kuo A."/>
            <person name="Thoen E."/>
            <person name="Andreopoulos B."/>
            <person name="Lu D."/>
            <person name="Skrede I."/>
            <person name="Drula E."/>
            <person name="Henrissat B."/>
            <person name="Morin E."/>
            <person name="Kohler A."/>
            <person name="Barry K."/>
            <person name="LaButti K."/>
            <person name="Morin E."/>
            <person name="Salamov A."/>
            <person name="Lipzen A."/>
            <person name="Mereny Z."/>
            <person name="Hegedus B."/>
            <person name="Baldrian P."/>
            <person name="Stursova M."/>
            <person name="Weitz H."/>
            <person name="Taylor A."/>
            <person name="Grigoriev I.V."/>
            <person name="Nagy L.G."/>
            <person name="Martin F."/>
            <person name="Kauserud H."/>
        </authorList>
    </citation>
    <scope>NUCLEOTIDE SEQUENCE</scope>
    <source>
        <strain evidence="1">CBHHK173m</strain>
    </source>
</reference>
<keyword evidence="2" id="KW-1185">Reference proteome</keyword>
<proteinExistence type="predicted"/>
<dbReference type="Proteomes" id="UP001222325">
    <property type="component" value="Unassembled WGS sequence"/>
</dbReference>
<dbReference type="AlphaFoldDB" id="A0AAD6TP50"/>
<name>A0AAD6TP50_9AGAR</name>
<gene>
    <name evidence="1" type="ORF">B0H15DRAFT_40780</name>
</gene>
<evidence type="ECO:0000313" key="2">
    <source>
        <dbReference type="Proteomes" id="UP001222325"/>
    </source>
</evidence>
<dbReference type="EMBL" id="JARJCN010000102">
    <property type="protein sequence ID" value="KAJ7075185.1"/>
    <property type="molecule type" value="Genomic_DNA"/>
</dbReference>
<sequence>MLSQLLRLFLRAVAYQPNVSRPRNFSMEPDFCWRLFLAEDDLEGLELDSPVVSLQYLLARPKLHPTRRFEYHDDTGVVHAWISTSKNVPTYTAHELLHRLDPDSVVGAWLEGPSSPAPNPPDNVYTLVGWPGYYERLYQWMVGRKRFRDWDDVGMFQAKTGGWCYLNLISRSPAQASNFARTRGMTMSWPTIIPLAHVAGTTALPFALNQTTGLVTHITMSAGGSWTVQRIQWILQNPAQATAEQRALVGAVIGHTDTSSWSSISSCA</sequence>
<evidence type="ECO:0000313" key="1">
    <source>
        <dbReference type="EMBL" id="KAJ7075185.1"/>
    </source>
</evidence>
<organism evidence="1 2">
    <name type="scientific">Mycena belliarum</name>
    <dbReference type="NCBI Taxonomy" id="1033014"/>
    <lineage>
        <taxon>Eukaryota</taxon>
        <taxon>Fungi</taxon>
        <taxon>Dikarya</taxon>
        <taxon>Basidiomycota</taxon>
        <taxon>Agaricomycotina</taxon>
        <taxon>Agaricomycetes</taxon>
        <taxon>Agaricomycetidae</taxon>
        <taxon>Agaricales</taxon>
        <taxon>Marasmiineae</taxon>
        <taxon>Mycenaceae</taxon>
        <taxon>Mycena</taxon>
    </lineage>
</organism>
<comment type="caution">
    <text evidence="1">The sequence shown here is derived from an EMBL/GenBank/DDBJ whole genome shotgun (WGS) entry which is preliminary data.</text>
</comment>
<accession>A0AAD6TP50</accession>